<feature type="signal peptide" evidence="1">
    <location>
        <begin position="1"/>
        <end position="18"/>
    </location>
</feature>
<evidence type="ECO:0000313" key="2">
    <source>
        <dbReference type="EMBL" id="GGZ43386.1"/>
    </source>
</evidence>
<dbReference type="GeneID" id="94367675"/>
<sequence>MKNLFLLLLISLTIYSCALDDDVSPSYTFELTPIDSINVPDTLDFEESYIFNVYYTRTSSCQSFEGYDYTIDTNARTIGVVDRIYFNDCEPVNEVITQELPFDVVRDDYYIFKFWTGQNQQGEDTFITKEVPVRTE</sequence>
<comment type="caution">
    <text evidence="2">The sequence shown here is derived from an EMBL/GenBank/DDBJ whole genome shotgun (WGS) entry which is preliminary data.</text>
</comment>
<proteinExistence type="predicted"/>
<dbReference type="PROSITE" id="PS51257">
    <property type="entry name" value="PROKAR_LIPOPROTEIN"/>
    <property type="match status" value="1"/>
</dbReference>
<dbReference type="Proteomes" id="UP000615593">
    <property type="component" value="Unassembled WGS sequence"/>
</dbReference>
<protein>
    <recommendedName>
        <fullName evidence="4">Lipoprotein</fullName>
    </recommendedName>
</protein>
<dbReference type="EMBL" id="BMWY01000001">
    <property type="protein sequence ID" value="GGZ43386.1"/>
    <property type="molecule type" value="Genomic_DNA"/>
</dbReference>
<dbReference type="RefSeq" id="WP_156876761.1">
    <property type="nucleotide sequence ID" value="NZ_BMWY01000001.1"/>
</dbReference>
<accession>A0ABQ3BGC3</accession>
<name>A0ABQ3BGC3_9FLAO</name>
<evidence type="ECO:0000313" key="3">
    <source>
        <dbReference type="Proteomes" id="UP000615593"/>
    </source>
</evidence>
<reference evidence="3" key="1">
    <citation type="journal article" date="2019" name="Int. J. Syst. Evol. Microbiol.">
        <title>The Global Catalogue of Microorganisms (GCM) 10K type strain sequencing project: providing services to taxonomists for standard genome sequencing and annotation.</title>
        <authorList>
            <consortium name="The Broad Institute Genomics Platform"/>
            <consortium name="The Broad Institute Genome Sequencing Center for Infectious Disease"/>
            <person name="Wu L."/>
            <person name="Ma J."/>
        </authorList>
    </citation>
    <scope>NUCLEOTIDE SEQUENCE [LARGE SCALE GENOMIC DNA]</scope>
    <source>
        <strain evidence="3">KCTC 12708</strain>
    </source>
</reference>
<evidence type="ECO:0000256" key="1">
    <source>
        <dbReference type="SAM" id="SignalP"/>
    </source>
</evidence>
<evidence type="ECO:0008006" key="4">
    <source>
        <dbReference type="Google" id="ProtNLM"/>
    </source>
</evidence>
<feature type="chain" id="PRO_5046455393" description="Lipoprotein" evidence="1">
    <location>
        <begin position="19"/>
        <end position="136"/>
    </location>
</feature>
<gene>
    <name evidence="2" type="ORF">GCM10008088_00380</name>
</gene>
<keyword evidence="3" id="KW-1185">Reference proteome</keyword>
<organism evidence="2 3">
    <name type="scientific">Mesonia mobilis</name>
    <dbReference type="NCBI Taxonomy" id="369791"/>
    <lineage>
        <taxon>Bacteria</taxon>
        <taxon>Pseudomonadati</taxon>
        <taxon>Bacteroidota</taxon>
        <taxon>Flavobacteriia</taxon>
        <taxon>Flavobacteriales</taxon>
        <taxon>Flavobacteriaceae</taxon>
        <taxon>Mesonia</taxon>
    </lineage>
</organism>
<keyword evidence="1" id="KW-0732">Signal</keyword>